<protein>
    <submittedName>
        <fullName evidence="2">Uncharacterized protein</fullName>
    </submittedName>
</protein>
<evidence type="ECO:0000313" key="3">
    <source>
        <dbReference type="Proteomes" id="UP000318081"/>
    </source>
</evidence>
<dbReference type="EMBL" id="CP036432">
    <property type="protein sequence ID" value="QDV85337.1"/>
    <property type="molecule type" value="Genomic_DNA"/>
</dbReference>
<evidence type="ECO:0000313" key="2">
    <source>
        <dbReference type="EMBL" id="QDV85337.1"/>
    </source>
</evidence>
<keyword evidence="3" id="KW-1185">Reference proteome</keyword>
<reference evidence="2 3" key="1">
    <citation type="submission" date="2019-02" db="EMBL/GenBank/DDBJ databases">
        <title>Deep-cultivation of Planctomycetes and their phenomic and genomic characterization uncovers novel biology.</title>
        <authorList>
            <person name="Wiegand S."/>
            <person name="Jogler M."/>
            <person name="Boedeker C."/>
            <person name="Pinto D."/>
            <person name="Vollmers J."/>
            <person name="Rivas-Marin E."/>
            <person name="Kohn T."/>
            <person name="Peeters S.H."/>
            <person name="Heuer A."/>
            <person name="Rast P."/>
            <person name="Oberbeckmann S."/>
            <person name="Bunk B."/>
            <person name="Jeske O."/>
            <person name="Meyerdierks A."/>
            <person name="Storesund J.E."/>
            <person name="Kallscheuer N."/>
            <person name="Luecker S."/>
            <person name="Lage O.M."/>
            <person name="Pohl T."/>
            <person name="Merkel B.J."/>
            <person name="Hornburger P."/>
            <person name="Mueller R.-W."/>
            <person name="Bruemmer F."/>
            <person name="Labrenz M."/>
            <person name="Spormann A.M."/>
            <person name="Op den Camp H."/>
            <person name="Overmann J."/>
            <person name="Amann R."/>
            <person name="Jetten M.S.M."/>
            <person name="Mascher T."/>
            <person name="Medema M.H."/>
            <person name="Devos D.P."/>
            <person name="Kaster A.-K."/>
            <person name="Ovreas L."/>
            <person name="Rohde M."/>
            <person name="Galperin M.Y."/>
            <person name="Jogler C."/>
        </authorList>
    </citation>
    <scope>NUCLEOTIDE SEQUENCE [LARGE SCALE GENOMIC DNA]</scope>
    <source>
        <strain evidence="2 3">TBK1r</strain>
    </source>
</reference>
<accession>A0ABX5XUS7</accession>
<sequence>MCLQKPSLEKFEMKLLMSFAVVGLSIAMIGCKDGATVADGPSQNRYDLESGKTQYEAETEPAGAVPVGEARQKAEDGKEITLVGLIGGSSEPFVKGLAAFTIVDAKVPYCAPDEGCPTPWDYCCETDAVKENIATVKIVDDAGKPVTQDARDFLEVKELSTVVVKGTAKRDDQGNLTVAAKKIFVRKD</sequence>
<feature type="region of interest" description="Disordered" evidence="1">
    <location>
        <begin position="51"/>
        <end position="71"/>
    </location>
</feature>
<name>A0ABX5XUS7_9BACT</name>
<evidence type="ECO:0000256" key="1">
    <source>
        <dbReference type="SAM" id="MobiDB-lite"/>
    </source>
</evidence>
<organism evidence="2 3">
    <name type="scientific">Stieleria magnilauensis</name>
    <dbReference type="NCBI Taxonomy" id="2527963"/>
    <lineage>
        <taxon>Bacteria</taxon>
        <taxon>Pseudomonadati</taxon>
        <taxon>Planctomycetota</taxon>
        <taxon>Planctomycetia</taxon>
        <taxon>Pirellulales</taxon>
        <taxon>Pirellulaceae</taxon>
        <taxon>Stieleria</taxon>
    </lineage>
</organism>
<dbReference type="Proteomes" id="UP000318081">
    <property type="component" value="Chromosome"/>
</dbReference>
<dbReference type="PROSITE" id="PS51257">
    <property type="entry name" value="PROKAR_LIPOPROTEIN"/>
    <property type="match status" value="1"/>
</dbReference>
<proteinExistence type="predicted"/>
<gene>
    <name evidence="2" type="ORF">TBK1r_43160</name>
</gene>